<comment type="caution">
    <text evidence="1">The sequence shown here is derived from an EMBL/GenBank/DDBJ whole genome shotgun (WGS) entry which is preliminary data.</text>
</comment>
<dbReference type="AlphaFoldDB" id="A0A1J5INM1"/>
<name>A0A1J5INM1_9BACT</name>
<sequence length="98" mass="10680">MKTANSVYKIPQGKLLKVSLTYDEAAQTISEVQLYGDFFIHPEVSLELIEQALRAVSLQTESIVQAVSETVEANAIQLFGITPEGIAQGILLCIEEGK</sequence>
<organism evidence="1 2">
    <name type="scientific">Candidatus Wirthbacteria bacterium CG2_30_54_11</name>
    <dbReference type="NCBI Taxonomy" id="1817892"/>
    <lineage>
        <taxon>Bacteria</taxon>
        <taxon>Candidatus Wirthbacteria</taxon>
    </lineage>
</organism>
<protein>
    <submittedName>
        <fullName evidence="1">Uncharacterized protein</fullName>
    </submittedName>
</protein>
<dbReference type="GO" id="GO:0005524">
    <property type="term" value="F:ATP binding"/>
    <property type="evidence" value="ECO:0007669"/>
    <property type="project" value="UniProtKB-KW"/>
</dbReference>
<gene>
    <name evidence="1" type="ORF">AUK40_01185</name>
</gene>
<accession>A0A1J5INM1</accession>
<dbReference type="UniPathway" id="UPA00537">
    <property type="reaction ID" value="UER00594"/>
</dbReference>
<dbReference type="STRING" id="1817892.AUK40_01185"/>
<evidence type="ECO:0000313" key="2">
    <source>
        <dbReference type="Proteomes" id="UP000183245"/>
    </source>
</evidence>
<proteinExistence type="predicted"/>
<dbReference type="Proteomes" id="UP000183245">
    <property type="component" value="Unassembled WGS sequence"/>
</dbReference>
<reference evidence="1" key="1">
    <citation type="journal article" date="2016" name="Environ. Microbiol.">
        <title>Genomic resolution of a cold subsurface aquifer community provides metabolic insights for novel microbes adapted to high CO concentrations.</title>
        <authorList>
            <person name="Probst A.J."/>
            <person name="Castelle C.J."/>
            <person name="Singh A."/>
            <person name="Brown C.T."/>
            <person name="Anantharaman K."/>
            <person name="Sharon I."/>
            <person name="Hug L.A."/>
            <person name="Burstein D."/>
            <person name="Emerson J.B."/>
            <person name="Thomas B.C."/>
            <person name="Banfield J.F."/>
        </authorList>
    </citation>
    <scope>NUCLEOTIDE SEQUENCE [LARGE SCALE GENOMIC DNA]</scope>
    <source>
        <strain evidence="1">CG2_30_54_11</strain>
    </source>
</reference>
<dbReference type="EMBL" id="MNZT01000022">
    <property type="protein sequence ID" value="OIP98741.1"/>
    <property type="molecule type" value="Genomic_DNA"/>
</dbReference>
<dbReference type="Gene3D" id="3.30.390.50">
    <property type="entry name" value="CO dehydrogenase flavoprotein, C-terminal domain"/>
    <property type="match status" value="1"/>
</dbReference>
<dbReference type="GO" id="GO:0016979">
    <property type="term" value="F:lipoate-protein ligase activity"/>
    <property type="evidence" value="ECO:0007669"/>
    <property type="project" value="UniProtKB-EC"/>
</dbReference>
<dbReference type="GO" id="GO:0009249">
    <property type="term" value="P:protein lipoylation"/>
    <property type="evidence" value="ECO:0007669"/>
    <property type="project" value="UniProtKB-ARBA"/>
</dbReference>
<evidence type="ECO:0000313" key="1">
    <source>
        <dbReference type="EMBL" id="OIP98741.1"/>
    </source>
</evidence>